<sequence length="123" mass="12681">MLYRYGMRALCSPVRSASPSAPMVALGIGLALICGPLAGCKPLDQRTFNPAAGKPPKPYIPPAPPAHVTPPLVEIIAGTTPDTWQAAVTKATRAALARKPSVLFPVTAVVRAQGDARAQGAAM</sequence>
<evidence type="ECO:0000313" key="1">
    <source>
        <dbReference type="EMBL" id="NVN42228.1"/>
    </source>
</evidence>
<evidence type="ECO:0000313" key="2">
    <source>
        <dbReference type="Proteomes" id="UP000585665"/>
    </source>
</evidence>
<dbReference type="AlphaFoldDB" id="A0A850PDZ1"/>
<protein>
    <submittedName>
        <fullName evidence="1">Uncharacterized protein</fullName>
    </submittedName>
</protein>
<reference evidence="1 2" key="1">
    <citation type="submission" date="2020-06" db="EMBL/GenBank/DDBJ databases">
        <title>Description of novel acetic acid bacteria.</title>
        <authorList>
            <person name="Sombolestani A."/>
        </authorList>
    </citation>
    <scope>NUCLEOTIDE SEQUENCE [LARGE SCALE GENOMIC DNA]</scope>
    <source>
        <strain evidence="1 2">LMG 27010</strain>
    </source>
</reference>
<accession>A0A850PDZ1</accession>
<dbReference type="EMBL" id="JABXXR010000337">
    <property type="protein sequence ID" value="NVN42228.1"/>
    <property type="molecule type" value="Genomic_DNA"/>
</dbReference>
<comment type="caution">
    <text evidence="1">The sequence shown here is derived from an EMBL/GenBank/DDBJ whole genome shotgun (WGS) entry which is preliminary data.</text>
</comment>
<organism evidence="1 2">
    <name type="scientific">Ameyamaea chiangmaiensis</name>
    <dbReference type="NCBI Taxonomy" id="442969"/>
    <lineage>
        <taxon>Bacteria</taxon>
        <taxon>Pseudomonadati</taxon>
        <taxon>Pseudomonadota</taxon>
        <taxon>Alphaproteobacteria</taxon>
        <taxon>Acetobacterales</taxon>
        <taxon>Acetobacteraceae</taxon>
        <taxon>Ameyamaea</taxon>
    </lineage>
</organism>
<dbReference type="Proteomes" id="UP000585665">
    <property type="component" value="Unassembled WGS sequence"/>
</dbReference>
<proteinExistence type="predicted"/>
<dbReference type="RefSeq" id="WP_176615006.1">
    <property type="nucleotide sequence ID" value="NZ_JABXXR010000337.1"/>
</dbReference>
<feature type="non-terminal residue" evidence="1">
    <location>
        <position position="123"/>
    </location>
</feature>
<keyword evidence="2" id="KW-1185">Reference proteome</keyword>
<gene>
    <name evidence="1" type="ORF">HUK82_16910</name>
</gene>
<name>A0A850PDZ1_9PROT</name>